<sequence>LPLVYDYYKILEVDYDATEEAIRSNYIRPALDFLNRHKGLILTCNGLGMRYSIW</sequence>
<dbReference type="PANTHER" id="PTHR45504:SF3">
    <property type="entry name" value="CHAPERONE DNAJ-DOMAIN SUPERFAMILY PROTEIN"/>
    <property type="match status" value="1"/>
</dbReference>
<dbReference type="RefSeq" id="XP_038984421.1">
    <property type="nucleotide sequence ID" value="XM_039128493.1"/>
</dbReference>
<gene>
    <name evidence="2" type="primary">LOC108511435</name>
</gene>
<reference evidence="1" key="1">
    <citation type="journal article" date="2019" name="Nat. Commun.">
        <title>Genome-wide association mapping of date palm fruit traits.</title>
        <authorList>
            <person name="Hazzouri K.M."/>
            <person name="Gros-Balthazard M."/>
            <person name="Flowers J.M."/>
            <person name="Copetti D."/>
            <person name="Lemansour A."/>
            <person name="Lebrun M."/>
            <person name="Masmoudi K."/>
            <person name="Ferrand S."/>
            <person name="Dhar M.I."/>
            <person name="Fresquez Z.A."/>
            <person name="Rosas U."/>
            <person name="Zhang J."/>
            <person name="Talag J."/>
            <person name="Lee S."/>
            <person name="Kudrna D."/>
            <person name="Powell R.F."/>
            <person name="Leitch I.J."/>
            <person name="Krueger R.R."/>
            <person name="Wing R.A."/>
            <person name="Amiri K.M.A."/>
            <person name="Purugganan M.D."/>
        </authorList>
    </citation>
    <scope>NUCLEOTIDE SEQUENCE [LARGE SCALE GENOMIC DNA]</scope>
    <source>
        <strain evidence="1">cv. Khalas</strain>
    </source>
</reference>
<dbReference type="Proteomes" id="UP000228380">
    <property type="component" value="Chromosome 8"/>
</dbReference>
<feature type="non-terminal residue" evidence="2">
    <location>
        <position position="1"/>
    </location>
</feature>
<reference evidence="2" key="2">
    <citation type="submission" date="2025-08" db="UniProtKB">
        <authorList>
            <consortium name="RefSeq"/>
        </authorList>
    </citation>
    <scope>IDENTIFICATION</scope>
    <source>
        <tissue evidence="2">Young leaves</tissue>
    </source>
</reference>
<dbReference type="OrthoDB" id="10250354at2759"/>
<dbReference type="InterPro" id="IPR036869">
    <property type="entry name" value="J_dom_sf"/>
</dbReference>
<accession>A0A8B9ACJ9</accession>
<evidence type="ECO:0000313" key="2">
    <source>
        <dbReference type="RefSeq" id="XP_038984421.1"/>
    </source>
</evidence>
<dbReference type="SUPFAM" id="SSF46565">
    <property type="entry name" value="Chaperone J-domain"/>
    <property type="match status" value="1"/>
</dbReference>
<dbReference type="KEGG" id="pda:108511435"/>
<dbReference type="AlphaFoldDB" id="A0A8B9ACJ9"/>
<dbReference type="GeneID" id="108511435"/>
<proteinExistence type="predicted"/>
<dbReference type="PANTHER" id="PTHR45504">
    <property type="entry name" value="CHAPERONE DNAJ-DOMAIN SUPERFAMILY PROTEIN"/>
    <property type="match status" value="1"/>
</dbReference>
<dbReference type="GO" id="GO:0005634">
    <property type="term" value="C:nucleus"/>
    <property type="evidence" value="ECO:0007669"/>
    <property type="project" value="TreeGrafter"/>
</dbReference>
<dbReference type="GO" id="GO:0005737">
    <property type="term" value="C:cytoplasm"/>
    <property type="evidence" value="ECO:0007669"/>
    <property type="project" value="TreeGrafter"/>
</dbReference>
<name>A0A8B9ACJ9_PHODC</name>
<organism evidence="1 2">
    <name type="scientific">Phoenix dactylifera</name>
    <name type="common">Date palm</name>
    <dbReference type="NCBI Taxonomy" id="42345"/>
    <lineage>
        <taxon>Eukaryota</taxon>
        <taxon>Viridiplantae</taxon>
        <taxon>Streptophyta</taxon>
        <taxon>Embryophyta</taxon>
        <taxon>Tracheophyta</taxon>
        <taxon>Spermatophyta</taxon>
        <taxon>Magnoliopsida</taxon>
        <taxon>Liliopsida</taxon>
        <taxon>Arecaceae</taxon>
        <taxon>Coryphoideae</taxon>
        <taxon>Phoeniceae</taxon>
        <taxon>Phoenix</taxon>
    </lineage>
</organism>
<evidence type="ECO:0000313" key="1">
    <source>
        <dbReference type="Proteomes" id="UP000228380"/>
    </source>
</evidence>
<keyword evidence="1" id="KW-1185">Reference proteome</keyword>
<protein>
    <submittedName>
        <fullName evidence="2">Uncharacterized protein LOC108511435</fullName>
    </submittedName>
</protein>